<evidence type="ECO:0000256" key="1">
    <source>
        <dbReference type="SAM" id="MobiDB-lite"/>
    </source>
</evidence>
<dbReference type="EMBL" id="MUJZ01041963">
    <property type="protein sequence ID" value="OTF75447.1"/>
    <property type="molecule type" value="Genomic_DNA"/>
</dbReference>
<organism evidence="2 3">
    <name type="scientific">Euroglyphus maynei</name>
    <name type="common">Mayne's house dust mite</name>
    <dbReference type="NCBI Taxonomy" id="6958"/>
    <lineage>
        <taxon>Eukaryota</taxon>
        <taxon>Metazoa</taxon>
        <taxon>Ecdysozoa</taxon>
        <taxon>Arthropoda</taxon>
        <taxon>Chelicerata</taxon>
        <taxon>Arachnida</taxon>
        <taxon>Acari</taxon>
        <taxon>Acariformes</taxon>
        <taxon>Sarcoptiformes</taxon>
        <taxon>Astigmata</taxon>
        <taxon>Psoroptidia</taxon>
        <taxon>Analgoidea</taxon>
        <taxon>Pyroglyphidae</taxon>
        <taxon>Pyroglyphinae</taxon>
        <taxon>Euroglyphus</taxon>
    </lineage>
</organism>
<feature type="compositionally biased region" description="Basic and acidic residues" evidence="1">
    <location>
        <begin position="285"/>
        <end position="303"/>
    </location>
</feature>
<gene>
    <name evidence="2" type="ORF">BLA29_005048</name>
</gene>
<keyword evidence="3" id="KW-1185">Reference proteome</keyword>
<dbReference type="AlphaFoldDB" id="A0A1Y3B5I5"/>
<sequence length="383" mass="43217">EKNTHPTTTDSESSTSSTTSSSNRIIGSNQLPVIGGNVLPPPPIFGQFHPNFSNNRFRNHMSIGVRSSRGQSSILPRPTGMLPLPPRLSHTQSRNLMQSDSTAATVPFPPPLPGLGQLGLPPIPPPPPLPPFFAGQIRNPLYDNAMYAMNNRMGTMNPLHIPYGPNALDPLRALNGRSLMDNPYYSSSSSRKYDDYEDQLERFNRQLESRSRRYRDDDRDRSGRSRIMDSRRRAHSRSRSPSSSHPRHLRSRSRSISSRGSSPSSVRSSHRSPSSSNRNRSKRSTSREAYESSLSRNRDDDRRHHNRLTHRSSRSPSSSHYHNRYAMDVGGGKSSSSYLGSDNNPTVSHRQPSRSGNNDQRSRSRSYSKYDKRFVSKKKFFLT</sequence>
<dbReference type="OrthoDB" id="106784at2759"/>
<evidence type="ECO:0000313" key="3">
    <source>
        <dbReference type="Proteomes" id="UP000194236"/>
    </source>
</evidence>
<comment type="caution">
    <text evidence="2">The sequence shown here is derived from an EMBL/GenBank/DDBJ whole genome shotgun (WGS) entry which is preliminary data.</text>
</comment>
<name>A0A1Y3B5I5_EURMA</name>
<feature type="compositionally biased region" description="Low complexity" evidence="1">
    <location>
        <begin position="7"/>
        <end position="22"/>
    </location>
</feature>
<feature type="compositionally biased region" description="Polar residues" evidence="1">
    <location>
        <begin position="342"/>
        <end position="359"/>
    </location>
</feature>
<feature type="region of interest" description="Disordered" evidence="1">
    <location>
        <begin position="1"/>
        <end position="29"/>
    </location>
</feature>
<feature type="compositionally biased region" description="Basic and acidic residues" evidence="1">
    <location>
        <begin position="207"/>
        <end position="231"/>
    </location>
</feature>
<feature type="non-terminal residue" evidence="2">
    <location>
        <position position="1"/>
    </location>
</feature>
<evidence type="ECO:0000313" key="2">
    <source>
        <dbReference type="EMBL" id="OTF75447.1"/>
    </source>
</evidence>
<feature type="compositionally biased region" description="Basic residues" evidence="1">
    <location>
        <begin position="304"/>
        <end position="313"/>
    </location>
</feature>
<feature type="compositionally biased region" description="Low complexity" evidence="1">
    <location>
        <begin position="254"/>
        <end position="278"/>
    </location>
</feature>
<dbReference type="Proteomes" id="UP000194236">
    <property type="component" value="Unassembled WGS sequence"/>
</dbReference>
<proteinExistence type="predicted"/>
<feature type="region of interest" description="Disordered" evidence="1">
    <location>
        <begin position="207"/>
        <end position="371"/>
    </location>
</feature>
<reference evidence="2 3" key="1">
    <citation type="submission" date="2017-03" db="EMBL/GenBank/DDBJ databases">
        <title>Genome Survey of Euroglyphus maynei.</title>
        <authorList>
            <person name="Arlian L.G."/>
            <person name="Morgan M.S."/>
            <person name="Rider S.D."/>
        </authorList>
    </citation>
    <scope>NUCLEOTIDE SEQUENCE [LARGE SCALE GENOMIC DNA]</scope>
    <source>
        <strain evidence="2">Arlian Lab</strain>
        <tissue evidence="2">Whole body</tissue>
    </source>
</reference>
<accession>A0A1Y3B5I5</accession>
<protein>
    <submittedName>
        <fullName evidence="2">Uncharacterized protein</fullName>
    </submittedName>
</protein>